<keyword evidence="3" id="KW-0813">Transport</keyword>
<feature type="transmembrane region" description="Helical" evidence="12">
    <location>
        <begin position="419"/>
        <end position="445"/>
    </location>
</feature>
<dbReference type="PANTHER" id="PTHR24223:SF269">
    <property type="entry name" value="ABC MULTIDRUG TRANSPORTER (EUROFUNG)-RELATED"/>
    <property type="match status" value="1"/>
</dbReference>
<name>A0A8H3FZ06_9LECA</name>
<dbReference type="GO" id="GO:0005886">
    <property type="term" value="C:plasma membrane"/>
    <property type="evidence" value="ECO:0007669"/>
    <property type="project" value="UniProtKB-SubCell"/>
</dbReference>
<dbReference type="Gene3D" id="3.40.50.300">
    <property type="entry name" value="P-loop containing nucleotide triphosphate hydrolases"/>
    <property type="match status" value="2"/>
</dbReference>
<feature type="transmembrane region" description="Helical" evidence="12">
    <location>
        <begin position="990"/>
        <end position="1010"/>
    </location>
</feature>
<dbReference type="FunFam" id="3.40.50.300:FF:001854">
    <property type="entry name" value="ABC multidrug transporter (Eurofung)"/>
    <property type="match status" value="1"/>
</dbReference>
<dbReference type="InterPro" id="IPR027417">
    <property type="entry name" value="P-loop_NTPase"/>
</dbReference>
<dbReference type="PANTHER" id="PTHR24223">
    <property type="entry name" value="ATP-BINDING CASSETTE SUB-FAMILY C"/>
    <property type="match status" value="1"/>
</dbReference>
<feature type="transmembrane region" description="Helical" evidence="12">
    <location>
        <begin position="7"/>
        <end position="27"/>
    </location>
</feature>
<feature type="domain" description="ABC transporter" evidence="13">
    <location>
        <begin position="1169"/>
        <end position="1399"/>
    </location>
</feature>
<sequence>MSAQILYAINGVISIALVALWAAPSTAQTKASIANAIMVLVGWLALGTLSFVEHQKTIRPSLIIEFYLALSLLLDAARVRTLWLQGYNGTVAAVSSVSFAVKATLLCVEALGKRRTLRTEWQNQSLEATSGLVAKLTFWWLNPLFLTGYARSLSMGDLLPLDKHLSSGYLHRQMGRAWSRVAGRKRSLIAVYIGELKWHLLSAVPPRLGLIAFNFCQPFLVQRAIHFSQQPVTGDTSNVGYGLIGAYFLVYCGIAFTMGQYQHLTYRVITMARGGLISMMFSKASFLESNGADSASSLTLMSADIERITNGWQTIHEMWANVIEIAIAIYLLEVQLGVACTIPLAVAVCSLLGSVFVMNLVVQRQGVWLEAIEKRISATTTILGSMKRIKMCGLADTIFDNVHNLRLTELRVSEGFRKLLIGSMFFAFTTPVIAPVLTFAVFSLLALKNADSTLDTSKVFTSLSLFALLTDPLSSLIMALTAFAGSFGCFGRIQAFLQSQEHEDGSVKALDADTESSSEPSKSSGSSNESLEWTEKPTAAATLEKAIGRLSKSDGDAVRVTNGSFGWDPQKPALISNINVKIPRGKLTMIVGPVGCGKTTLLKAFLGEVPSLSGNVKHSFPGDIAYCDQSAFHMNGTVQGSVIAFSDYDERWYNTIVTACDLKEDFRQMHRGDQTQIGSKGIALSGGQSQRLALARAAYARQDLVILDDVFSGLDLDTENRVFHNLLGLEGLFRRQAATVIVASSSNKRLPFADYIVVLGEDGKVAEQGTFAELNAKGGFVSSLDLPVAGSNGKSEEAALDLLMPIGNESANTDRPPLKEKIQDDEFEANKRTGDLSIYTYYAASVGWFAVTTFVVAISCYVFCISFPQIWLGWWAEANAKKPNGDLGYWLSIYAMLAVVGLASLVVSCWQIIVKMVPKSGGNFHSRLLHTVLTAPMSYFSTTDTGVTLNRFSQDLQLIDMDLPISALNFFTVLILCLAQIVLIGVSSTYAAISFPIWFVALYLIQKFYLRTSRQLRFLDLEAKSPLYTQFSEAIAGLTTVRAFGWQRALELKNRYLLDESQKPFYLLWGVQRWLQLVLDLLVAAVAVMLMILIVELRGLLSGPYVGIALLNVILFSQHLKLVIQYWTVLETHIGAVCRVKNFIATTVSEDTSSEHNVPPPDWPSRGAIAFHSVSASYDGSRKVLKDLTLSIQAGQKIGICGRTGSGKSSLIMALFRMLEIQSGRITVDEVDISSIPRHEVRSRIIGLPQDILLLDGTVRLNVDPYKKAADKAIIGVLQDVKLWDNILEKGGLDALVSEINLSHGQKQLFCLAQALLRQSSILVLDEATSSVDDVTDTMIQRIVRQKFARHTIIAVAHKLDTIVDFDKVAVLDHGELKEFDNPGTLLANQASAFSKLYARGGY</sequence>
<proteinExistence type="inferred from homology"/>
<evidence type="ECO:0000313" key="16">
    <source>
        <dbReference type="Proteomes" id="UP000664521"/>
    </source>
</evidence>
<keyword evidence="9 12" id="KW-0472">Membrane</keyword>
<evidence type="ECO:0000256" key="11">
    <source>
        <dbReference type="SAM" id="MobiDB-lite"/>
    </source>
</evidence>
<feature type="transmembrane region" description="Helical" evidence="12">
    <location>
        <begin position="465"/>
        <end position="490"/>
    </location>
</feature>
<evidence type="ECO:0000256" key="7">
    <source>
        <dbReference type="ARBA" id="ARBA00022840"/>
    </source>
</evidence>
<keyword evidence="16" id="KW-1185">Reference proteome</keyword>
<dbReference type="CDD" id="cd18580">
    <property type="entry name" value="ABC_6TM_ABCC_D2"/>
    <property type="match status" value="1"/>
</dbReference>
<evidence type="ECO:0000259" key="13">
    <source>
        <dbReference type="PROSITE" id="PS50893"/>
    </source>
</evidence>
<feature type="region of interest" description="Disordered" evidence="11">
    <location>
        <begin position="507"/>
        <end position="534"/>
    </location>
</feature>
<dbReference type="InterPro" id="IPR044746">
    <property type="entry name" value="ABCC_6TM_D1"/>
</dbReference>
<dbReference type="Gene3D" id="1.20.1560.10">
    <property type="entry name" value="ABC transporter type 1, transmembrane domain"/>
    <property type="match status" value="2"/>
</dbReference>
<evidence type="ECO:0000256" key="2">
    <source>
        <dbReference type="ARBA" id="ARBA00009726"/>
    </source>
</evidence>
<feature type="transmembrane region" description="Helical" evidence="12">
    <location>
        <begin position="891"/>
        <end position="913"/>
    </location>
</feature>
<dbReference type="Pfam" id="PF00005">
    <property type="entry name" value="ABC_tran"/>
    <property type="match status" value="2"/>
</dbReference>
<dbReference type="GO" id="GO:0005524">
    <property type="term" value="F:ATP binding"/>
    <property type="evidence" value="ECO:0007669"/>
    <property type="project" value="UniProtKB-KW"/>
</dbReference>
<dbReference type="CDD" id="cd03244">
    <property type="entry name" value="ABCC_MRP_domain2"/>
    <property type="match status" value="1"/>
</dbReference>
<keyword evidence="4" id="KW-1003">Cell membrane</keyword>
<comment type="similarity">
    <text evidence="2">Belongs to the ABC transporter superfamily. ABCC family. Conjugate transporter (TC 3.A.1.208) subfamily.</text>
</comment>
<dbReference type="InterPro" id="IPR050173">
    <property type="entry name" value="ABC_transporter_C-like"/>
</dbReference>
<feature type="transmembrane region" description="Helical" evidence="12">
    <location>
        <begin position="841"/>
        <end position="871"/>
    </location>
</feature>
<dbReference type="Proteomes" id="UP000664521">
    <property type="component" value="Unassembled WGS sequence"/>
</dbReference>
<dbReference type="InterPro" id="IPR003439">
    <property type="entry name" value="ABC_transporter-like_ATP-bd"/>
</dbReference>
<dbReference type="SMART" id="SM00382">
    <property type="entry name" value="AAA"/>
    <property type="match status" value="2"/>
</dbReference>
<reference evidence="15" key="1">
    <citation type="submission" date="2021-03" db="EMBL/GenBank/DDBJ databases">
        <authorList>
            <person name="Tagirdzhanova G."/>
        </authorList>
    </citation>
    <scope>NUCLEOTIDE SEQUENCE</scope>
</reference>
<dbReference type="GO" id="GO:0140359">
    <property type="term" value="F:ABC-type transporter activity"/>
    <property type="evidence" value="ECO:0007669"/>
    <property type="project" value="InterPro"/>
</dbReference>
<accession>A0A8H3FZ06</accession>
<dbReference type="InterPro" id="IPR003593">
    <property type="entry name" value="AAA+_ATPase"/>
</dbReference>
<feature type="domain" description="ABC transmembrane type-1" evidence="14">
    <location>
        <begin position="208"/>
        <end position="485"/>
    </location>
</feature>
<keyword evidence="10" id="KW-0325">Glycoprotein</keyword>
<dbReference type="SUPFAM" id="SSF52540">
    <property type="entry name" value="P-loop containing nucleoside triphosphate hydrolases"/>
    <property type="match status" value="2"/>
</dbReference>
<evidence type="ECO:0000256" key="4">
    <source>
        <dbReference type="ARBA" id="ARBA00022475"/>
    </source>
</evidence>
<dbReference type="FunFam" id="1.20.1560.10:FF:000055">
    <property type="entry name" value="ABC multidrug transporter (Eurofung)"/>
    <property type="match status" value="1"/>
</dbReference>
<dbReference type="InterPro" id="IPR017871">
    <property type="entry name" value="ABC_transporter-like_CS"/>
</dbReference>
<evidence type="ECO:0000256" key="1">
    <source>
        <dbReference type="ARBA" id="ARBA00004651"/>
    </source>
</evidence>
<dbReference type="InterPro" id="IPR036640">
    <property type="entry name" value="ABC1_TM_sf"/>
</dbReference>
<evidence type="ECO:0000313" key="15">
    <source>
        <dbReference type="EMBL" id="CAF9932700.1"/>
    </source>
</evidence>
<dbReference type="SUPFAM" id="SSF90123">
    <property type="entry name" value="ABC transporter transmembrane region"/>
    <property type="match status" value="2"/>
</dbReference>
<keyword evidence="7" id="KW-0067">ATP-binding</keyword>
<dbReference type="CDD" id="cd18579">
    <property type="entry name" value="ABC_6TM_ABCC_D1"/>
    <property type="match status" value="1"/>
</dbReference>
<evidence type="ECO:0000259" key="14">
    <source>
        <dbReference type="PROSITE" id="PS50929"/>
    </source>
</evidence>
<evidence type="ECO:0000256" key="3">
    <source>
        <dbReference type="ARBA" id="ARBA00022448"/>
    </source>
</evidence>
<keyword evidence="5 12" id="KW-0812">Transmembrane</keyword>
<dbReference type="InterPro" id="IPR044726">
    <property type="entry name" value="ABCC_6TM_D2"/>
</dbReference>
<feature type="compositionally biased region" description="Low complexity" evidence="11">
    <location>
        <begin position="515"/>
        <end position="531"/>
    </location>
</feature>
<feature type="transmembrane region" description="Helical" evidence="12">
    <location>
        <begin position="963"/>
        <end position="984"/>
    </location>
</feature>
<evidence type="ECO:0000256" key="6">
    <source>
        <dbReference type="ARBA" id="ARBA00022741"/>
    </source>
</evidence>
<evidence type="ECO:0008006" key="17">
    <source>
        <dbReference type="Google" id="ProtNLM"/>
    </source>
</evidence>
<dbReference type="OrthoDB" id="6500128at2759"/>
<comment type="caution">
    <text evidence="15">The sequence shown here is derived from an EMBL/GenBank/DDBJ whole genome shotgun (WGS) entry which is preliminary data.</text>
</comment>
<dbReference type="FunFam" id="3.40.50.300:FF:000838">
    <property type="entry name" value="ABC multidrug transporter (Eurofung)"/>
    <property type="match status" value="1"/>
</dbReference>
<gene>
    <name evidence="15" type="ORF">HETSPECPRED_008429</name>
</gene>
<dbReference type="PROSITE" id="PS50893">
    <property type="entry name" value="ABC_TRANSPORTER_2"/>
    <property type="match status" value="2"/>
</dbReference>
<feature type="domain" description="ABC transporter" evidence="13">
    <location>
        <begin position="558"/>
        <end position="787"/>
    </location>
</feature>
<evidence type="ECO:0000256" key="10">
    <source>
        <dbReference type="ARBA" id="ARBA00023180"/>
    </source>
</evidence>
<feature type="domain" description="ABC transmembrane type-1" evidence="14">
    <location>
        <begin position="870"/>
        <end position="1132"/>
    </location>
</feature>
<dbReference type="InterPro" id="IPR011527">
    <property type="entry name" value="ABC1_TM_dom"/>
</dbReference>
<feature type="transmembrane region" description="Helical" evidence="12">
    <location>
        <begin position="1074"/>
        <end position="1094"/>
    </location>
</feature>
<dbReference type="PROSITE" id="PS00211">
    <property type="entry name" value="ABC_TRANSPORTER_1"/>
    <property type="match status" value="2"/>
</dbReference>
<evidence type="ECO:0000256" key="12">
    <source>
        <dbReference type="SAM" id="Phobius"/>
    </source>
</evidence>
<dbReference type="EMBL" id="CAJPDS010000064">
    <property type="protein sequence ID" value="CAF9932700.1"/>
    <property type="molecule type" value="Genomic_DNA"/>
</dbReference>
<evidence type="ECO:0000256" key="5">
    <source>
        <dbReference type="ARBA" id="ARBA00022692"/>
    </source>
</evidence>
<protein>
    <recommendedName>
        <fullName evidence="17">ABC transporter</fullName>
    </recommendedName>
</protein>
<feature type="transmembrane region" description="Helical" evidence="12">
    <location>
        <begin position="33"/>
        <end position="52"/>
    </location>
</feature>
<dbReference type="PROSITE" id="PS50929">
    <property type="entry name" value="ABC_TM1F"/>
    <property type="match status" value="2"/>
</dbReference>
<feature type="transmembrane region" description="Helical" evidence="12">
    <location>
        <begin position="239"/>
        <end position="258"/>
    </location>
</feature>
<evidence type="ECO:0000256" key="9">
    <source>
        <dbReference type="ARBA" id="ARBA00023136"/>
    </source>
</evidence>
<dbReference type="FunFam" id="1.20.1560.10:FF:000066">
    <property type="entry name" value="ABC multidrug transporter (Eurofung)"/>
    <property type="match status" value="1"/>
</dbReference>
<comment type="subcellular location">
    <subcellularLocation>
        <location evidence="1">Cell membrane</location>
        <topology evidence="1">Multi-pass membrane protein</topology>
    </subcellularLocation>
</comment>
<keyword evidence="8 12" id="KW-1133">Transmembrane helix</keyword>
<dbReference type="GO" id="GO:0016887">
    <property type="term" value="F:ATP hydrolysis activity"/>
    <property type="evidence" value="ECO:0007669"/>
    <property type="project" value="InterPro"/>
</dbReference>
<organism evidence="15 16">
    <name type="scientific">Heterodermia speciosa</name>
    <dbReference type="NCBI Taxonomy" id="116794"/>
    <lineage>
        <taxon>Eukaryota</taxon>
        <taxon>Fungi</taxon>
        <taxon>Dikarya</taxon>
        <taxon>Ascomycota</taxon>
        <taxon>Pezizomycotina</taxon>
        <taxon>Lecanoromycetes</taxon>
        <taxon>OSLEUM clade</taxon>
        <taxon>Lecanoromycetidae</taxon>
        <taxon>Caliciales</taxon>
        <taxon>Physciaceae</taxon>
        <taxon>Heterodermia</taxon>
    </lineage>
</organism>
<feature type="transmembrane region" description="Helical" evidence="12">
    <location>
        <begin position="342"/>
        <end position="362"/>
    </location>
</feature>
<dbReference type="Pfam" id="PF00664">
    <property type="entry name" value="ABC_membrane"/>
    <property type="match status" value="1"/>
</dbReference>
<evidence type="ECO:0000256" key="8">
    <source>
        <dbReference type="ARBA" id="ARBA00022989"/>
    </source>
</evidence>
<keyword evidence="6" id="KW-0547">Nucleotide-binding</keyword>